<dbReference type="InterPro" id="IPR018306">
    <property type="entry name" value="Phage_T5_Orf172_DNA-bd"/>
</dbReference>
<evidence type="ECO:0000313" key="3">
    <source>
        <dbReference type="Proteomes" id="UP001271640"/>
    </source>
</evidence>
<dbReference type="Pfam" id="PF10544">
    <property type="entry name" value="T5orf172"/>
    <property type="match status" value="1"/>
</dbReference>
<dbReference type="Proteomes" id="UP001271640">
    <property type="component" value="Unassembled WGS sequence"/>
</dbReference>
<organism evidence="2 3">
    <name type="scientific">Xenorhabdus littoralis</name>
    <dbReference type="NCBI Taxonomy" id="2582835"/>
    <lineage>
        <taxon>Bacteria</taxon>
        <taxon>Pseudomonadati</taxon>
        <taxon>Pseudomonadota</taxon>
        <taxon>Gammaproteobacteria</taxon>
        <taxon>Enterobacterales</taxon>
        <taxon>Morganellaceae</taxon>
        <taxon>Xenorhabdus</taxon>
    </lineage>
</organism>
<gene>
    <name evidence="2" type="ORF">FE394_13365</name>
</gene>
<reference evidence="3" key="1">
    <citation type="journal article" date="2024" name="Toxins">
        <title>Genome Sequence Analysis of Native Xenorhabdus Strains Isolated from Entomopathogenic Nematodes in Argentina.</title>
        <authorList>
            <person name="Palma L."/>
            <person name="Frizzo L."/>
            <person name="Kaiser S."/>
            <person name="Berry C."/>
            <person name="Caballero P."/>
            <person name="Bode H.B."/>
            <person name="Del Valle E.E."/>
        </authorList>
    </citation>
    <scope>NUCLEOTIDE SEQUENCE [LARGE SCALE GENOMIC DNA]</scope>
    <source>
        <strain evidence="3">Reich</strain>
    </source>
</reference>
<dbReference type="RefSeq" id="WP_319926874.1">
    <property type="nucleotide sequence ID" value="NZ_VCDP01000053.1"/>
</dbReference>
<sequence>MNRTNLYILVYKNKNIIKIGKTNNIYNRVQTLKRHWGEVDYGASYLLLSTPDVVSKLEKSLHLLLSKHAIKLEKKDGYTEIFSYSSLDLALKHINYFIESGSITEELQKGIQHQPKIFNKKRNYQYKTLNNRINKHINHLKENTLKHEKIIRLLKIILIRKNRLVYQYDVSENNLLFRIKDHNINNDKIFSIMKLFSFSYYDFNIIGGHNLCTITKHDDIIQYKIVILSNEDNMNLLLYLQKQYLMLLKKIPQRSPLLDQDLPIF</sequence>
<accession>A0ABU4SND8</accession>
<evidence type="ECO:0000259" key="1">
    <source>
        <dbReference type="Pfam" id="PF10544"/>
    </source>
</evidence>
<keyword evidence="3" id="KW-1185">Reference proteome</keyword>
<comment type="caution">
    <text evidence="2">The sequence shown here is derived from an EMBL/GenBank/DDBJ whole genome shotgun (WGS) entry which is preliminary data.</text>
</comment>
<feature type="domain" description="Bacteriophage T5 Orf172 DNA-binding" evidence="1">
    <location>
        <begin position="7"/>
        <end position="85"/>
    </location>
</feature>
<dbReference type="EMBL" id="VCDP01000053">
    <property type="protein sequence ID" value="MDX8000163.1"/>
    <property type="molecule type" value="Genomic_DNA"/>
</dbReference>
<protein>
    <submittedName>
        <fullName evidence="2">GIY-YIG nuclease family protein</fullName>
    </submittedName>
</protein>
<proteinExistence type="predicted"/>
<evidence type="ECO:0000313" key="2">
    <source>
        <dbReference type="EMBL" id="MDX8000163.1"/>
    </source>
</evidence>
<name>A0ABU4SND8_9GAMM</name>